<reference evidence="1" key="1">
    <citation type="journal article" date="2023" name="G3 (Bethesda)">
        <title>A reference genome for the long-term kleptoplast-retaining sea slug Elysia crispata morphotype clarki.</title>
        <authorList>
            <person name="Eastman K.E."/>
            <person name="Pendleton A.L."/>
            <person name="Shaikh M.A."/>
            <person name="Suttiyut T."/>
            <person name="Ogas R."/>
            <person name="Tomko P."/>
            <person name="Gavelis G."/>
            <person name="Widhalm J.R."/>
            <person name="Wisecaver J.H."/>
        </authorList>
    </citation>
    <scope>NUCLEOTIDE SEQUENCE</scope>
    <source>
        <strain evidence="1">ECLA1</strain>
    </source>
</reference>
<dbReference type="EMBL" id="JAWDGP010005943">
    <property type="protein sequence ID" value="KAK3749372.1"/>
    <property type="molecule type" value="Genomic_DNA"/>
</dbReference>
<dbReference type="Proteomes" id="UP001283361">
    <property type="component" value="Unassembled WGS sequence"/>
</dbReference>
<feature type="non-terminal residue" evidence="1">
    <location>
        <position position="38"/>
    </location>
</feature>
<proteinExistence type="predicted"/>
<protein>
    <submittedName>
        <fullName evidence="1">Uncharacterized protein</fullName>
    </submittedName>
</protein>
<keyword evidence="2" id="KW-1185">Reference proteome</keyword>
<evidence type="ECO:0000313" key="1">
    <source>
        <dbReference type="EMBL" id="KAK3749372.1"/>
    </source>
</evidence>
<comment type="caution">
    <text evidence="1">The sequence shown here is derived from an EMBL/GenBank/DDBJ whole genome shotgun (WGS) entry which is preliminary data.</text>
</comment>
<name>A0AAE0YL08_9GAST</name>
<organism evidence="1 2">
    <name type="scientific">Elysia crispata</name>
    <name type="common">lettuce slug</name>
    <dbReference type="NCBI Taxonomy" id="231223"/>
    <lineage>
        <taxon>Eukaryota</taxon>
        <taxon>Metazoa</taxon>
        <taxon>Spiralia</taxon>
        <taxon>Lophotrochozoa</taxon>
        <taxon>Mollusca</taxon>
        <taxon>Gastropoda</taxon>
        <taxon>Heterobranchia</taxon>
        <taxon>Euthyneura</taxon>
        <taxon>Panpulmonata</taxon>
        <taxon>Sacoglossa</taxon>
        <taxon>Placobranchoidea</taxon>
        <taxon>Plakobranchidae</taxon>
        <taxon>Elysia</taxon>
    </lineage>
</organism>
<gene>
    <name evidence="1" type="ORF">RRG08_043836</name>
</gene>
<sequence>NFNISRLFSRLDWLTWLALRIYKHLCGYCNGGYSFAFI</sequence>
<dbReference type="AlphaFoldDB" id="A0AAE0YL08"/>
<accession>A0AAE0YL08</accession>
<evidence type="ECO:0000313" key="2">
    <source>
        <dbReference type="Proteomes" id="UP001283361"/>
    </source>
</evidence>